<organism evidence="1 2">
    <name type="scientific">Kaistella pullorum</name>
    <dbReference type="NCBI Taxonomy" id="2763074"/>
    <lineage>
        <taxon>Bacteria</taxon>
        <taxon>Pseudomonadati</taxon>
        <taxon>Bacteroidota</taxon>
        <taxon>Flavobacteriia</taxon>
        <taxon>Flavobacteriales</taxon>
        <taxon>Weeksellaceae</taxon>
        <taxon>Chryseobacterium group</taxon>
        <taxon>Kaistella</taxon>
    </lineage>
</organism>
<reference evidence="1 2" key="1">
    <citation type="submission" date="2020-08" db="EMBL/GenBank/DDBJ databases">
        <title>A Genomic Blueprint of the Chicken Gut Microbiome.</title>
        <authorList>
            <person name="Gilroy R."/>
            <person name="Ravi A."/>
            <person name="Getino M."/>
            <person name="Pursley I."/>
            <person name="Horton D.L."/>
            <person name="Alikhan N.-F."/>
            <person name="Baker D."/>
            <person name="Gharbi K."/>
            <person name="Hall N."/>
            <person name="Watson M."/>
            <person name="Adriaenssens E.M."/>
            <person name="Foster-Nyarko E."/>
            <person name="Jarju S."/>
            <person name="Secka A."/>
            <person name="Antonio M."/>
            <person name="Oren A."/>
            <person name="Chaudhuri R."/>
            <person name="La Ragione R.M."/>
            <person name="Hildebrand F."/>
            <person name="Pallen M.J."/>
        </authorList>
    </citation>
    <scope>NUCLEOTIDE SEQUENCE [LARGE SCALE GENOMIC DNA]</scope>
    <source>
        <strain evidence="1 2">Sa1CVA4</strain>
    </source>
</reference>
<evidence type="ECO:0008006" key="3">
    <source>
        <dbReference type="Google" id="ProtNLM"/>
    </source>
</evidence>
<dbReference type="EMBL" id="JACSPS010000003">
    <property type="protein sequence ID" value="MBD8018703.1"/>
    <property type="molecule type" value="Genomic_DNA"/>
</dbReference>
<accession>A0ABR8WP83</accession>
<keyword evidence="2" id="KW-1185">Reference proteome</keyword>
<evidence type="ECO:0000313" key="2">
    <source>
        <dbReference type="Proteomes" id="UP000626242"/>
    </source>
</evidence>
<dbReference type="PROSITE" id="PS51257">
    <property type="entry name" value="PROKAR_LIPOPROTEIN"/>
    <property type="match status" value="1"/>
</dbReference>
<evidence type="ECO:0000313" key="1">
    <source>
        <dbReference type="EMBL" id="MBD8018703.1"/>
    </source>
</evidence>
<gene>
    <name evidence="1" type="ORF">H9628_09480</name>
</gene>
<proteinExistence type="predicted"/>
<name>A0ABR8WP83_9FLAO</name>
<sequence>MIHRLLITGISVLTIAACQNKMTQEESNIVPETATVNRVPQKSTEPEMSVGLPPDNEAVEISRKEQTETATDMTGVIYLNEGEKRFIKEYEMNVTFKRMVEDSRCPEGVNCIWAGVAVAEVEMMGLYTRPVTMQISTMSDAKKGYSKTQDFNGNTVSLVSVTPQTTSSKGFKDLAGKYKIGLKITKGSGGDQTTQRTTTR</sequence>
<dbReference type="Proteomes" id="UP000626242">
    <property type="component" value="Unassembled WGS sequence"/>
</dbReference>
<protein>
    <recommendedName>
        <fullName evidence="3">Lipoprotein</fullName>
    </recommendedName>
</protein>
<comment type="caution">
    <text evidence="1">The sequence shown here is derived from an EMBL/GenBank/DDBJ whole genome shotgun (WGS) entry which is preliminary data.</text>
</comment>
<dbReference type="RefSeq" id="WP_251833910.1">
    <property type="nucleotide sequence ID" value="NZ_JACSPS010000003.1"/>
</dbReference>